<organism evidence="2 3">
    <name type="scientific">Imperialibacter roseus</name>
    <dbReference type="NCBI Taxonomy" id="1324217"/>
    <lineage>
        <taxon>Bacteria</taxon>
        <taxon>Pseudomonadati</taxon>
        <taxon>Bacteroidota</taxon>
        <taxon>Cytophagia</taxon>
        <taxon>Cytophagales</taxon>
        <taxon>Flammeovirgaceae</taxon>
        <taxon>Imperialibacter</taxon>
    </lineage>
</organism>
<dbReference type="PROSITE" id="PS50005">
    <property type="entry name" value="TPR"/>
    <property type="match status" value="1"/>
</dbReference>
<dbReference type="SMART" id="SM00028">
    <property type="entry name" value="TPR"/>
    <property type="match status" value="4"/>
</dbReference>
<accession>A0ABZ0IQT4</accession>
<gene>
    <name evidence="2" type="ORF">RT717_22990</name>
</gene>
<reference evidence="2 3" key="1">
    <citation type="journal article" date="2023" name="Microbiol. Resour. Announc.">
        <title>Complete Genome Sequence of Imperialibacter roseus strain P4T.</title>
        <authorList>
            <person name="Tizabi D.R."/>
            <person name="Bachvaroff T."/>
            <person name="Hill R.T."/>
        </authorList>
    </citation>
    <scope>NUCLEOTIDE SEQUENCE [LARGE SCALE GENOMIC DNA]</scope>
    <source>
        <strain evidence="2 3">P4T</strain>
    </source>
</reference>
<keyword evidence="3" id="KW-1185">Reference proteome</keyword>
<feature type="repeat" description="TPR" evidence="1">
    <location>
        <begin position="297"/>
        <end position="330"/>
    </location>
</feature>
<dbReference type="InterPro" id="IPR019734">
    <property type="entry name" value="TPR_rpt"/>
</dbReference>
<dbReference type="PROSITE" id="PS51257">
    <property type="entry name" value="PROKAR_LIPOPROTEIN"/>
    <property type="match status" value="1"/>
</dbReference>
<dbReference type="Pfam" id="PF13424">
    <property type="entry name" value="TPR_12"/>
    <property type="match status" value="1"/>
</dbReference>
<dbReference type="Gene3D" id="1.25.40.10">
    <property type="entry name" value="Tetratricopeptide repeat domain"/>
    <property type="match status" value="2"/>
</dbReference>
<evidence type="ECO:0000256" key="1">
    <source>
        <dbReference type="PROSITE-ProRule" id="PRU00339"/>
    </source>
</evidence>
<sequence length="856" mass="99755">MTQRISPYHFLSFLLFSYLLVGCKGSKITPVGDVYHNTTAHYNAYFYARERILEVEQNLLNYGERNYNRILPIYPPMDSSFSKANEELIEDVVKKASIAIQRHENSRWVDDSYITVGKARLFSLDFPNAVETFKYVNVKSKDKDTRHLSLVWLFRTFVDAGEYNNATAVIDYLQREKLSKDNKRLFALFKARYYQLTDDLDNMVKNLVEAVPLETNHDERAKIYFIIGQVYQQLTFDALAYENYQSCLQNNPPYELSFYAKLNMASVTQLTNSDDLKTVRRYFRKLLKDEKNIDFKDKIYYELANFELKQGNYDEAIENYNYSIQSSTSNPRQKGYSYLQLAEVYYRHFKKYKTAQSYYDSTLSVLPKDEPNYEALSQRLEILTAFVEQVTIIETQDSLLMLAKMPEDELDKYLDDYIAAKAKEAEDKEKAIAESKKGRRGNQAVNFQTQGREINVQQQGTWYFYSASAVSQGRQEFARVWGNRPLADNWRRSVKQGEIAATVRDAEAPKQTAQANPDEAIASISKEDLIKTLPLTQEAQNEALAKVEVAHFQLGNIYNFQLLEKDNAGITFNTLIVRFPDSEHAPEALYELYLIYKELDSAIYSDYERQLITRFPESIFAKLIVNPRYREESSAASAKLQKMYAEAYGYYQRGEYKKAREITSEGLLAYDDNDFTDNMKLLDVMLIAKLDDVYRYQFELNNFITTYSESELIPYAKTLVKAYDDFQLNLVNSAKAKFKQEFDQLHFFVIIYPPDGKLPDELPGKVDTYIKTNLQIQGLTLGNLILDARRSMILVNSFPGKKEAAEFYQNFNSNNTLFKEYGTIKFYNFVITRENFNVFYQTKDLEAYLTFFNNNY</sequence>
<evidence type="ECO:0000313" key="3">
    <source>
        <dbReference type="Proteomes" id="UP001302349"/>
    </source>
</evidence>
<dbReference type="SUPFAM" id="SSF81901">
    <property type="entry name" value="HCP-like"/>
    <property type="match status" value="1"/>
</dbReference>
<dbReference type="EMBL" id="CP136051">
    <property type="protein sequence ID" value="WOK05947.1"/>
    <property type="molecule type" value="Genomic_DNA"/>
</dbReference>
<dbReference type="Proteomes" id="UP001302349">
    <property type="component" value="Chromosome"/>
</dbReference>
<dbReference type="RefSeq" id="WP_317488690.1">
    <property type="nucleotide sequence ID" value="NZ_CP136051.1"/>
</dbReference>
<proteinExistence type="predicted"/>
<keyword evidence="1" id="KW-0802">TPR repeat</keyword>
<name>A0ABZ0IQT4_9BACT</name>
<protein>
    <submittedName>
        <fullName evidence="2">Tetratricopeptide repeat protein</fullName>
    </submittedName>
</protein>
<evidence type="ECO:0000313" key="2">
    <source>
        <dbReference type="EMBL" id="WOK05947.1"/>
    </source>
</evidence>
<dbReference type="InterPro" id="IPR011990">
    <property type="entry name" value="TPR-like_helical_dom_sf"/>
</dbReference>